<evidence type="ECO:0000313" key="9">
    <source>
        <dbReference type="EMBL" id="KAA5611397.1"/>
    </source>
</evidence>
<organism evidence="9 10">
    <name type="scientific">Rhodovastum atsumiense</name>
    <dbReference type="NCBI Taxonomy" id="504468"/>
    <lineage>
        <taxon>Bacteria</taxon>
        <taxon>Pseudomonadati</taxon>
        <taxon>Pseudomonadota</taxon>
        <taxon>Alphaproteobacteria</taxon>
        <taxon>Acetobacterales</taxon>
        <taxon>Acetobacteraceae</taxon>
        <taxon>Rhodovastum</taxon>
    </lineage>
</organism>
<keyword evidence="5 7" id="KW-1133">Transmembrane helix</keyword>
<dbReference type="PANTHER" id="PTHR43045:SF1">
    <property type="entry name" value="SHIKIMATE TRANSPORTER"/>
    <property type="match status" value="1"/>
</dbReference>
<dbReference type="GO" id="GO:0022857">
    <property type="term" value="F:transmembrane transporter activity"/>
    <property type="evidence" value="ECO:0007669"/>
    <property type="project" value="InterPro"/>
</dbReference>
<dbReference type="InterPro" id="IPR036259">
    <property type="entry name" value="MFS_trans_sf"/>
</dbReference>
<feature type="transmembrane region" description="Helical" evidence="7">
    <location>
        <begin position="108"/>
        <end position="127"/>
    </location>
</feature>
<dbReference type="GO" id="GO:0005886">
    <property type="term" value="C:plasma membrane"/>
    <property type="evidence" value="ECO:0007669"/>
    <property type="project" value="UniProtKB-SubCell"/>
</dbReference>
<dbReference type="PANTHER" id="PTHR43045">
    <property type="entry name" value="SHIKIMATE TRANSPORTER"/>
    <property type="match status" value="1"/>
</dbReference>
<reference evidence="9 10" key="1">
    <citation type="submission" date="2019-09" db="EMBL/GenBank/DDBJ databases">
        <title>Genome sequence of Rhodovastum atsumiense, a diverse member of the Acetobacteraceae family of non-sulfur purple photosynthetic bacteria.</title>
        <authorList>
            <person name="Meyer T."/>
            <person name="Kyndt J."/>
        </authorList>
    </citation>
    <scope>NUCLEOTIDE SEQUENCE [LARGE SCALE GENOMIC DNA]</scope>
    <source>
        <strain evidence="9 10">DSM 21279</strain>
    </source>
</reference>
<dbReference type="InterPro" id="IPR020846">
    <property type="entry name" value="MFS_dom"/>
</dbReference>
<keyword evidence="2" id="KW-0813">Transport</keyword>
<sequence>MGLISDRVGYAKVYIFGAAFTFLYAFPLFHLLGTRDPAIVVLAMSIGYGIGFSGLAGAQGAFLANLFATRTRFSGIALVRELNGLLIAGPTPFIASALVAAAGGSPNLVVMFLMACCAMTIVAILVVRHRAVHGAELRAAVAD</sequence>
<dbReference type="EMBL" id="VWPK01000021">
    <property type="protein sequence ID" value="KAA5611397.1"/>
    <property type="molecule type" value="Genomic_DNA"/>
</dbReference>
<evidence type="ECO:0000256" key="1">
    <source>
        <dbReference type="ARBA" id="ARBA00004651"/>
    </source>
</evidence>
<dbReference type="Gene3D" id="1.20.1250.20">
    <property type="entry name" value="MFS general substrate transporter like domains"/>
    <property type="match status" value="1"/>
</dbReference>
<feature type="transmembrane region" description="Helical" evidence="7">
    <location>
        <begin position="38"/>
        <end position="63"/>
    </location>
</feature>
<dbReference type="RefSeq" id="WP_150041591.1">
    <property type="nucleotide sequence ID" value="NZ_OW485601.1"/>
</dbReference>
<dbReference type="PROSITE" id="PS50850">
    <property type="entry name" value="MFS"/>
    <property type="match status" value="1"/>
</dbReference>
<evidence type="ECO:0000256" key="6">
    <source>
        <dbReference type="ARBA" id="ARBA00023136"/>
    </source>
</evidence>
<keyword evidence="4 7" id="KW-0812">Transmembrane</keyword>
<evidence type="ECO:0000313" key="10">
    <source>
        <dbReference type="Proteomes" id="UP000325255"/>
    </source>
</evidence>
<dbReference type="Proteomes" id="UP000325255">
    <property type="component" value="Unassembled WGS sequence"/>
</dbReference>
<comment type="subcellular location">
    <subcellularLocation>
        <location evidence="1">Cell membrane</location>
        <topology evidence="1">Multi-pass membrane protein</topology>
    </subcellularLocation>
</comment>
<keyword evidence="3" id="KW-1003">Cell membrane</keyword>
<feature type="transmembrane region" description="Helical" evidence="7">
    <location>
        <begin position="84"/>
        <end position="102"/>
    </location>
</feature>
<evidence type="ECO:0000259" key="8">
    <source>
        <dbReference type="PROSITE" id="PS50850"/>
    </source>
</evidence>
<dbReference type="SUPFAM" id="SSF103473">
    <property type="entry name" value="MFS general substrate transporter"/>
    <property type="match status" value="1"/>
</dbReference>
<protein>
    <submittedName>
        <fullName evidence="9">MHS family MFS transporter</fullName>
    </submittedName>
</protein>
<feature type="transmembrane region" description="Helical" evidence="7">
    <location>
        <begin position="12"/>
        <end position="32"/>
    </location>
</feature>
<evidence type="ECO:0000256" key="3">
    <source>
        <dbReference type="ARBA" id="ARBA00022475"/>
    </source>
</evidence>
<keyword evidence="6 7" id="KW-0472">Membrane</keyword>
<dbReference type="AlphaFoldDB" id="A0A5M6IU64"/>
<dbReference type="OrthoDB" id="9783227at2"/>
<proteinExistence type="predicted"/>
<keyword evidence="10" id="KW-1185">Reference proteome</keyword>
<feature type="domain" description="Major facilitator superfamily (MFS) profile" evidence="8">
    <location>
        <begin position="1"/>
        <end position="132"/>
    </location>
</feature>
<gene>
    <name evidence="9" type="ORF">F1189_14775</name>
</gene>
<name>A0A5M6IU64_9PROT</name>
<comment type="caution">
    <text evidence="9">The sequence shown here is derived from an EMBL/GenBank/DDBJ whole genome shotgun (WGS) entry which is preliminary data.</text>
</comment>
<evidence type="ECO:0000256" key="4">
    <source>
        <dbReference type="ARBA" id="ARBA00022692"/>
    </source>
</evidence>
<accession>A0A5M6IU64</accession>
<evidence type="ECO:0000256" key="2">
    <source>
        <dbReference type="ARBA" id="ARBA00022448"/>
    </source>
</evidence>
<evidence type="ECO:0000256" key="7">
    <source>
        <dbReference type="SAM" id="Phobius"/>
    </source>
</evidence>
<evidence type="ECO:0000256" key="5">
    <source>
        <dbReference type="ARBA" id="ARBA00022989"/>
    </source>
</evidence>